<name>A0A0D1D4L1_9RHOB</name>
<evidence type="ECO:0000313" key="2">
    <source>
        <dbReference type="Proteomes" id="UP000032232"/>
    </source>
</evidence>
<proteinExistence type="predicted"/>
<accession>A0A0D1D4L1</accession>
<protein>
    <submittedName>
        <fullName evidence="1">Uncharacterized protein</fullName>
    </submittedName>
</protein>
<evidence type="ECO:0000313" key="1">
    <source>
        <dbReference type="EMBL" id="KIT15013.1"/>
    </source>
</evidence>
<dbReference type="PATRIC" id="fig|935700.4.peg.3444"/>
<organism evidence="1 2">
    <name type="scientific">Jannaschia aquimarina</name>
    <dbReference type="NCBI Taxonomy" id="935700"/>
    <lineage>
        <taxon>Bacteria</taxon>
        <taxon>Pseudomonadati</taxon>
        <taxon>Pseudomonadota</taxon>
        <taxon>Alphaproteobacteria</taxon>
        <taxon>Rhodobacterales</taxon>
        <taxon>Roseobacteraceae</taxon>
        <taxon>Jannaschia</taxon>
    </lineage>
</organism>
<gene>
    <name evidence="1" type="ORF">jaqu_33390</name>
</gene>
<reference evidence="1 2" key="1">
    <citation type="submission" date="2015-02" db="EMBL/GenBank/DDBJ databases">
        <title>Genome Sequence of Jannaschia aquimarina DSM28248, a member of the Roseobacter clade.</title>
        <authorList>
            <person name="Voget S."/>
            <person name="Daniel R."/>
        </authorList>
    </citation>
    <scope>NUCLEOTIDE SEQUENCE [LARGE SCALE GENOMIC DNA]</scope>
    <source>
        <strain evidence="1 2">GSW-M26</strain>
    </source>
</reference>
<sequence>MVAGRQIALRADAPADHTLALGWLERQQDLVFDLGDGRTAIPCPADRSAIYVNPTSSDLWMRQGGALGILFVICPYTRMIEILGLMPGTFERAVQPLLSRLHFTTFERQWVNAIWSVADKGDAADILFVEQAFLTIAQSVLRAARLLRETSLLLQSMS</sequence>
<dbReference type="EMBL" id="JYFE01000060">
    <property type="protein sequence ID" value="KIT15013.1"/>
    <property type="molecule type" value="Genomic_DNA"/>
</dbReference>
<comment type="caution">
    <text evidence="1">The sequence shown here is derived from an EMBL/GenBank/DDBJ whole genome shotgun (WGS) entry which is preliminary data.</text>
</comment>
<dbReference type="AlphaFoldDB" id="A0A0D1D4L1"/>
<dbReference type="Proteomes" id="UP000032232">
    <property type="component" value="Unassembled WGS sequence"/>
</dbReference>
<keyword evidence="2" id="KW-1185">Reference proteome</keyword>